<reference evidence="2" key="2">
    <citation type="submission" date="2024-04" db="EMBL/GenBank/DDBJ databases">
        <authorList>
            <person name="Chen Y."/>
            <person name="Shah S."/>
            <person name="Dougan E. K."/>
            <person name="Thang M."/>
            <person name="Chan C."/>
        </authorList>
    </citation>
    <scope>NUCLEOTIDE SEQUENCE [LARGE SCALE GENOMIC DNA]</scope>
</reference>
<protein>
    <submittedName>
        <fullName evidence="1">Uncharacterized protein</fullName>
    </submittedName>
</protein>
<dbReference type="Proteomes" id="UP001152797">
    <property type="component" value="Unassembled WGS sequence"/>
</dbReference>
<dbReference type="InterPro" id="IPR049232">
    <property type="entry name" value="DUF6829"/>
</dbReference>
<evidence type="ECO:0000313" key="1">
    <source>
        <dbReference type="EMBL" id="CAI3996538.1"/>
    </source>
</evidence>
<sequence length="777" mass="87692">MCDCWSNDGEGRFRGLLLQTTSFAKEIVYDGFLQKRAELAQVEFEKCSCQDQRKAIVRLICLTRIFEKEKGKRVQDEFMSLEPDVRQELTEFLNADGLTERGFLLFHSPTFMFNAFDNEALSPAKAMRLLLKMYQLANEAFPITSDGAGVITVMVEEVANYAKKCTDPEVFDSTNLEIKRFHGTDRTAKIVLSPWQIETNPELLDKEVEALFTDVSMQGCSEQTFQSRLKICFPEFKYMDDENSDEIVAEIKKRSICTMLCIYWLYADRHMEFTRGQAVSQGLTEDSWSFLRSWLQPMLDDIEVLSVVCAAVMVRAICSIPKFRQQQAKGLSEPRDVVAHVLKHCPKVLPSYQRLNPDERQQLAESLGHDFELHLFLDAESCPAGLKFLLPLVQSETPEVASRRNCDFDPVAVLMWSSFLELAGSMGAQSQEGSLYMTEERFQKIRIAAESIQQMAESSVSEVDVYDQILEKRAKAVGLQLDSSLPSKALKRLSCLAASRDNTDAENVRQALDALSDEDRGRMVKYLTNGGSQAPEDAEPGGARPCFAMLQATAFLEKARDNKEIGLAQATRTLLRVYDEAQREFQHVDVAMVKVRLEKLANFAADFVGSAQFEDVPFELKRFSSLEVEVMPKVWIPVINQAVLDDLNQSACKLCTELREHKLSESRFRERLCHVYPELGYFVAGATPAGPAGQAGPAGPAPSTLRDQSFCALCCVFWLLMNQRDNFIRGQLQDEELSRQSWAWIQDWLQKSVKLNTWETIDAGSQGGRIQGMGSQA</sequence>
<proteinExistence type="predicted"/>
<dbReference type="OrthoDB" id="432401at2759"/>
<keyword evidence="3" id="KW-1185">Reference proteome</keyword>
<comment type="caution">
    <text evidence="1">The sequence shown here is derived from an EMBL/GenBank/DDBJ whole genome shotgun (WGS) entry which is preliminary data.</text>
</comment>
<evidence type="ECO:0000313" key="3">
    <source>
        <dbReference type="Proteomes" id="UP001152797"/>
    </source>
</evidence>
<gene>
    <name evidence="1" type="ORF">C1SCF055_LOCUS23005</name>
</gene>
<dbReference type="EMBL" id="CAMXCT020002223">
    <property type="protein sequence ID" value="CAL1149913.1"/>
    <property type="molecule type" value="Genomic_DNA"/>
</dbReference>
<dbReference type="AlphaFoldDB" id="A0A9P1CSI4"/>
<accession>A0A9P1CSI4</accession>
<evidence type="ECO:0000313" key="2">
    <source>
        <dbReference type="EMBL" id="CAL1149913.1"/>
    </source>
</evidence>
<dbReference type="EMBL" id="CAMXCT030002223">
    <property type="protein sequence ID" value="CAL4783850.1"/>
    <property type="molecule type" value="Genomic_DNA"/>
</dbReference>
<name>A0A9P1CSI4_9DINO</name>
<dbReference type="Pfam" id="PF20717">
    <property type="entry name" value="DUF6829"/>
    <property type="match status" value="2"/>
</dbReference>
<organism evidence="1">
    <name type="scientific">Cladocopium goreaui</name>
    <dbReference type="NCBI Taxonomy" id="2562237"/>
    <lineage>
        <taxon>Eukaryota</taxon>
        <taxon>Sar</taxon>
        <taxon>Alveolata</taxon>
        <taxon>Dinophyceae</taxon>
        <taxon>Suessiales</taxon>
        <taxon>Symbiodiniaceae</taxon>
        <taxon>Cladocopium</taxon>
    </lineage>
</organism>
<reference evidence="1" key="1">
    <citation type="submission" date="2022-10" db="EMBL/GenBank/DDBJ databases">
        <authorList>
            <person name="Chen Y."/>
            <person name="Dougan E. K."/>
            <person name="Chan C."/>
            <person name="Rhodes N."/>
            <person name="Thang M."/>
        </authorList>
    </citation>
    <scope>NUCLEOTIDE SEQUENCE</scope>
</reference>
<dbReference type="EMBL" id="CAMXCT010002223">
    <property type="protein sequence ID" value="CAI3996538.1"/>
    <property type="molecule type" value="Genomic_DNA"/>
</dbReference>